<sequence length="176" mass="19189">MIVRFIALILLCYMIGFGVFAIALPQPVEGGRTDAIVVPTGSAGRIERGLAALESGGAPAMLVTGVDREVTRPEFAAQYSVPEKTMECCVTLGFNAVDTRSNAAETAAWVARHRYRSIRLVTADWHMRRAEGELKAALPSGVTIIRDAVHTTPSLRNLFLEYNKLIASYLARLIDI</sequence>
<evidence type="ECO:0000313" key="2">
    <source>
        <dbReference type="EMBL" id="QSB45736.1"/>
    </source>
</evidence>
<evidence type="ECO:0000259" key="1">
    <source>
        <dbReference type="Pfam" id="PF02698"/>
    </source>
</evidence>
<dbReference type="CDD" id="cd06259">
    <property type="entry name" value="YdcF-like"/>
    <property type="match status" value="1"/>
</dbReference>
<name>A0ABX7KEQ7_9SPHN</name>
<dbReference type="Proteomes" id="UP000663637">
    <property type="component" value="Chromosome"/>
</dbReference>
<feature type="domain" description="DUF218" evidence="1">
    <location>
        <begin position="34"/>
        <end position="144"/>
    </location>
</feature>
<reference evidence="2 3" key="1">
    <citation type="submission" date="2020-09" db="EMBL/GenBank/DDBJ databases">
        <title>Complete genome sequence of altererythrobacter flavus SS-21NJ, isolated from Dongying oil sludge in Shandong province.</title>
        <authorList>
            <person name="Sun S."/>
            <person name="Zhang Z."/>
        </authorList>
    </citation>
    <scope>NUCLEOTIDE SEQUENCE [LARGE SCALE GENOMIC DNA]</scope>
    <source>
        <strain evidence="2 3">SS-21NJ</strain>
    </source>
</reference>
<proteinExistence type="predicted"/>
<accession>A0ABX7KEQ7</accession>
<evidence type="ECO:0000313" key="3">
    <source>
        <dbReference type="Proteomes" id="UP000663637"/>
    </source>
</evidence>
<dbReference type="Pfam" id="PF02698">
    <property type="entry name" value="DUF218"/>
    <property type="match status" value="1"/>
</dbReference>
<dbReference type="EMBL" id="CP061510">
    <property type="protein sequence ID" value="QSB45736.1"/>
    <property type="molecule type" value="Genomic_DNA"/>
</dbReference>
<gene>
    <name evidence="2" type="ORF">IDJ81_06465</name>
</gene>
<keyword evidence="3" id="KW-1185">Reference proteome</keyword>
<protein>
    <submittedName>
        <fullName evidence="2">YdcF family protein</fullName>
    </submittedName>
</protein>
<dbReference type="InterPro" id="IPR003848">
    <property type="entry name" value="DUF218"/>
</dbReference>
<dbReference type="RefSeq" id="WP_205444985.1">
    <property type="nucleotide sequence ID" value="NZ_CP061510.1"/>
</dbReference>
<organism evidence="2 3">
    <name type="scientific">Tsuneonella flava</name>
    <dbReference type="NCBI Taxonomy" id="2055955"/>
    <lineage>
        <taxon>Bacteria</taxon>
        <taxon>Pseudomonadati</taxon>
        <taxon>Pseudomonadota</taxon>
        <taxon>Alphaproteobacteria</taxon>
        <taxon>Sphingomonadales</taxon>
        <taxon>Erythrobacteraceae</taxon>
        <taxon>Tsuneonella</taxon>
    </lineage>
</organism>